<feature type="transmembrane region" description="Helical" evidence="6">
    <location>
        <begin position="152"/>
        <end position="172"/>
    </location>
</feature>
<keyword evidence="2" id="KW-1003">Cell membrane</keyword>
<reference evidence="7 8" key="2">
    <citation type="submission" date="2019-05" db="EMBL/GenBank/DDBJ databases">
        <authorList>
            <person name="Lianzixin W."/>
        </authorList>
    </citation>
    <scope>NUCLEOTIDE SEQUENCE [LARGE SCALE GENOMIC DNA]</scope>
    <source>
        <strain evidence="7 8">EC11</strain>
    </source>
</reference>
<feature type="transmembrane region" description="Helical" evidence="6">
    <location>
        <begin position="90"/>
        <end position="119"/>
    </location>
</feature>
<feature type="transmembrane region" description="Helical" evidence="6">
    <location>
        <begin position="337"/>
        <end position="356"/>
    </location>
</feature>
<accession>A0ABX0IP60</accession>
<sequence length="424" mass="49369">MIENKFTSFFLNKKKTNFFIYGFGQVFNLISPLLVVPKIVFVCGVSAFGKVSLSFSLCLFLILIVDYAFDIKGTKEVSENRYNAHKLQEILNTTIFTKIVLFILAFILAILVIFFFKLFYQEKNLFLMSLVIVFAQVFNPVWFLQGVENFKLITILNIGSKLLYVLLVYLLINTKDDYLFINLFLGLSSLFFNAIGLLIIKKKYVFKIVFPKYNVVKNIIKKDFSFCISQLSLSIRQLSPLVLTSYFLGFSLAGQYKVLEQVISLCRTFIQVFLKFFYPSVCLKYKNNKKEGIHYWKKYTIFIVFIIFSIISTIYCFSNATLQFFHLTSQDINSISSLFKVSLIVSLLMSISLPLEQLMFVQEKHIKYVRTTILITLTNLIIILLFIHSFQLKAIIFSLIFAELLFIFFYYIFTKKGAINNIKK</sequence>
<feature type="transmembrane region" description="Helical" evidence="6">
    <location>
        <begin position="299"/>
        <end position="325"/>
    </location>
</feature>
<dbReference type="Proteomes" id="UP000817854">
    <property type="component" value="Unassembled WGS sequence"/>
</dbReference>
<comment type="caution">
    <text evidence="7">The sequence shown here is derived from an EMBL/GenBank/DDBJ whole genome shotgun (WGS) entry which is preliminary data.</text>
</comment>
<name>A0ABX0IP60_9FLAO</name>
<evidence type="ECO:0000256" key="1">
    <source>
        <dbReference type="ARBA" id="ARBA00004651"/>
    </source>
</evidence>
<feature type="transmembrane region" description="Helical" evidence="6">
    <location>
        <begin position="47"/>
        <end position="69"/>
    </location>
</feature>
<feature type="transmembrane region" description="Helical" evidence="6">
    <location>
        <begin position="262"/>
        <end position="278"/>
    </location>
</feature>
<reference evidence="8" key="1">
    <citation type="submission" date="2019-05" db="EMBL/GenBank/DDBJ databases">
        <title>Flavobacterium profundi sp. nov., isolated from a deep-sea seamount.</title>
        <authorList>
            <person name="Zhang D.-C."/>
        </authorList>
    </citation>
    <scope>NUCLEOTIDE SEQUENCE [LARGE SCALE GENOMIC DNA]</scope>
    <source>
        <strain evidence="8">EC11</strain>
    </source>
</reference>
<evidence type="ECO:0000256" key="6">
    <source>
        <dbReference type="SAM" id="Phobius"/>
    </source>
</evidence>
<keyword evidence="3 6" id="KW-0812">Transmembrane</keyword>
<gene>
    <name evidence="7" type="ORF">FIA58_007975</name>
</gene>
<keyword evidence="8" id="KW-1185">Reference proteome</keyword>
<feature type="transmembrane region" description="Helical" evidence="6">
    <location>
        <begin position="178"/>
        <end position="200"/>
    </location>
</feature>
<dbReference type="RefSeq" id="WP_140961943.1">
    <property type="nucleotide sequence ID" value="NZ_VEVQ02000004.1"/>
</dbReference>
<reference evidence="7 8" key="3">
    <citation type="submission" date="2020-02" db="EMBL/GenBank/DDBJ databases">
        <title>Flavobacterium profundi sp. nov., isolated from a deep-sea seamount.</title>
        <authorList>
            <person name="Zhang D.-C."/>
        </authorList>
    </citation>
    <scope>NUCLEOTIDE SEQUENCE [LARGE SCALE GENOMIC DNA]</scope>
    <source>
        <strain evidence="7 8">EC11</strain>
    </source>
</reference>
<evidence type="ECO:0000256" key="5">
    <source>
        <dbReference type="ARBA" id="ARBA00023136"/>
    </source>
</evidence>
<dbReference type="EMBL" id="VEVQ02000004">
    <property type="protein sequence ID" value="NHN25612.1"/>
    <property type="molecule type" value="Genomic_DNA"/>
</dbReference>
<feature type="transmembrane region" description="Helical" evidence="6">
    <location>
        <begin position="18"/>
        <end position="41"/>
    </location>
</feature>
<protein>
    <submittedName>
        <fullName evidence="7">Oligosaccharide flippase family protein</fullName>
    </submittedName>
</protein>
<keyword evidence="5 6" id="KW-0472">Membrane</keyword>
<dbReference type="PANTHER" id="PTHR30250">
    <property type="entry name" value="PST FAMILY PREDICTED COLANIC ACID TRANSPORTER"/>
    <property type="match status" value="1"/>
</dbReference>
<evidence type="ECO:0000313" key="7">
    <source>
        <dbReference type="EMBL" id="NHN25612.1"/>
    </source>
</evidence>
<dbReference type="InterPro" id="IPR002797">
    <property type="entry name" value="Polysacc_synth"/>
</dbReference>
<evidence type="ECO:0000313" key="8">
    <source>
        <dbReference type="Proteomes" id="UP000817854"/>
    </source>
</evidence>
<evidence type="ECO:0000256" key="4">
    <source>
        <dbReference type="ARBA" id="ARBA00022989"/>
    </source>
</evidence>
<dbReference type="Pfam" id="PF01943">
    <property type="entry name" value="Polysacc_synt"/>
    <property type="match status" value="1"/>
</dbReference>
<feature type="transmembrane region" description="Helical" evidence="6">
    <location>
        <begin position="394"/>
        <end position="413"/>
    </location>
</feature>
<proteinExistence type="predicted"/>
<feature type="transmembrane region" description="Helical" evidence="6">
    <location>
        <begin position="125"/>
        <end position="145"/>
    </location>
</feature>
<keyword evidence="4 6" id="KW-1133">Transmembrane helix</keyword>
<dbReference type="PANTHER" id="PTHR30250:SF11">
    <property type="entry name" value="O-ANTIGEN TRANSPORTER-RELATED"/>
    <property type="match status" value="1"/>
</dbReference>
<organism evidence="7 8">
    <name type="scientific">Flavobacterium jejuense</name>
    <dbReference type="NCBI Taxonomy" id="1544455"/>
    <lineage>
        <taxon>Bacteria</taxon>
        <taxon>Pseudomonadati</taxon>
        <taxon>Bacteroidota</taxon>
        <taxon>Flavobacteriia</taxon>
        <taxon>Flavobacteriales</taxon>
        <taxon>Flavobacteriaceae</taxon>
        <taxon>Flavobacterium</taxon>
    </lineage>
</organism>
<evidence type="ECO:0000256" key="2">
    <source>
        <dbReference type="ARBA" id="ARBA00022475"/>
    </source>
</evidence>
<dbReference type="InterPro" id="IPR050833">
    <property type="entry name" value="Poly_Biosynth_Transport"/>
</dbReference>
<comment type="subcellular location">
    <subcellularLocation>
        <location evidence="1">Cell membrane</location>
        <topology evidence="1">Multi-pass membrane protein</topology>
    </subcellularLocation>
</comment>
<evidence type="ECO:0000256" key="3">
    <source>
        <dbReference type="ARBA" id="ARBA00022692"/>
    </source>
</evidence>
<feature type="transmembrane region" description="Helical" evidence="6">
    <location>
        <begin position="368"/>
        <end position="388"/>
    </location>
</feature>